<dbReference type="AlphaFoldDB" id="A0A4Z0LW65"/>
<evidence type="ECO:0000313" key="2">
    <source>
        <dbReference type="EMBL" id="TGD71315.1"/>
    </source>
</evidence>
<feature type="transmembrane region" description="Helical" evidence="1">
    <location>
        <begin position="12"/>
        <end position="31"/>
    </location>
</feature>
<dbReference type="PROSITE" id="PS51257">
    <property type="entry name" value="PROKAR_LIPOPROTEIN"/>
    <property type="match status" value="1"/>
</dbReference>
<keyword evidence="3" id="KW-1185">Reference proteome</keyword>
<accession>A0A4Z0LW65</accession>
<gene>
    <name evidence="2" type="ORF">E4634_18765</name>
</gene>
<evidence type="ECO:0000313" key="3">
    <source>
        <dbReference type="Proteomes" id="UP000298050"/>
    </source>
</evidence>
<keyword evidence="1" id="KW-0812">Transmembrane</keyword>
<dbReference type="Proteomes" id="UP000298050">
    <property type="component" value="Unassembled WGS sequence"/>
</dbReference>
<keyword evidence="1" id="KW-0472">Membrane</keyword>
<dbReference type="EMBL" id="SRLE01000014">
    <property type="protein sequence ID" value="TGD71315.1"/>
    <property type="molecule type" value="Genomic_DNA"/>
</dbReference>
<sequence>MDFFSRTARPTIIKNWLYIVFAAGMSILLVACGSTKVYTAEKTLVYNGSLYNLGQVQQISSKLIAELPNGEIIDPGKMDSKAIKSLIKEHDSFTLSTVFLLDEKEVVYERATIDSYSDYTKRVKSFDSAKKKVGKFMSDAKSTQLKLD</sequence>
<keyword evidence="1" id="KW-1133">Transmembrane helix</keyword>
<name>A0A4Z0LW65_9GAMM</name>
<dbReference type="RefSeq" id="WP_135446207.1">
    <property type="nucleotide sequence ID" value="NZ_SRLE01000014.1"/>
</dbReference>
<comment type="caution">
    <text evidence="2">The sequence shown here is derived from an EMBL/GenBank/DDBJ whole genome shotgun (WGS) entry which is preliminary data.</text>
</comment>
<evidence type="ECO:0000256" key="1">
    <source>
        <dbReference type="SAM" id="Phobius"/>
    </source>
</evidence>
<reference evidence="2 3" key="1">
    <citation type="submission" date="2019-04" db="EMBL/GenBank/DDBJ databases">
        <title>Taxonomy of novel Haliea sp. from mangrove soil of West Coast of India.</title>
        <authorList>
            <person name="Verma A."/>
            <person name="Kumar P."/>
            <person name="Krishnamurthi S."/>
        </authorList>
    </citation>
    <scope>NUCLEOTIDE SEQUENCE [LARGE SCALE GENOMIC DNA]</scope>
    <source>
        <strain evidence="2 3">SAOS-164</strain>
    </source>
</reference>
<proteinExistence type="predicted"/>
<protein>
    <submittedName>
        <fullName evidence="2">Uncharacterized protein</fullName>
    </submittedName>
</protein>
<organism evidence="2 3">
    <name type="scientific">Mangrovimicrobium sediminis</name>
    <dbReference type="NCBI Taxonomy" id="2562682"/>
    <lineage>
        <taxon>Bacteria</taxon>
        <taxon>Pseudomonadati</taxon>
        <taxon>Pseudomonadota</taxon>
        <taxon>Gammaproteobacteria</taxon>
        <taxon>Cellvibrionales</taxon>
        <taxon>Halieaceae</taxon>
        <taxon>Mangrovimicrobium</taxon>
    </lineage>
</organism>
<dbReference type="OrthoDB" id="9842487at2"/>